<dbReference type="Proteomes" id="UP001386955">
    <property type="component" value="Unassembled WGS sequence"/>
</dbReference>
<name>A0AAN9RU91_PSOTE</name>
<dbReference type="AlphaFoldDB" id="A0AAN9RU91"/>
<reference evidence="2 3" key="1">
    <citation type="submission" date="2024-01" db="EMBL/GenBank/DDBJ databases">
        <title>The genomes of 5 underutilized Papilionoideae crops provide insights into root nodulation and disease resistanc.</title>
        <authorList>
            <person name="Jiang F."/>
        </authorList>
    </citation>
    <scope>NUCLEOTIDE SEQUENCE [LARGE SCALE GENOMIC DNA]</scope>
    <source>
        <strain evidence="2">DUOXIRENSHENG_FW03</strain>
        <tissue evidence="2">Leaves</tissue>
    </source>
</reference>
<dbReference type="EMBL" id="JAYMYS010000008">
    <property type="protein sequence ID" value="KAK7383372.1"/>
    <property type="molecule type" value="Genomic_DNA"/>
</dbReference>
<evidence type="ECO:0000256" key="1">
    <source>
        <dbReference type="SAM" id="MobiDB-lite"/>
    </source>
</evidence>
<accession>A0AAN9RU91</accession>
<proteinExistence type="predicted"/>
<organism evidence="2 3">
    <name type="scientific">Psophocarpus tetragonolobus</name>
    <name type="common">Winged bean</name>
    <name type="synonym">Dolichos tetragonolobus</name>
    <dbReference type="NCBI Taxonomy" id="3891"/>
    <lineage>
        <taxon>Eukaryota</taxon>
        <taxon>Viridiplantae</taxon>
        <taxon>Streptophyta</taxon>
        <taxon>Embryophyta</taxon>
        <taxon>Tracheophyta</taxon>
        <taxon>Spermatophyta</taxon>
        <taxon>Magnoliopsida</taxon>
        <taxon>eudicotyledons</taxon>
        <taxon>Gunneridae</taxon>
        <taxon>Pentapetalae</taxon>
        <taxon>rosids</taxon>
        <taxon>fabids</taxon>
        <taxon>Fabales</taxon>
        <taxon>Fabaceae</taxon>
        <taxon>Papilionoideae</taxon>
        <taxon>50 kb inversion clade</taxon>
        <taxon>NPAAA clade</taxon>
        <taxon>indigoferoid/millettioid clade</taxon>
        <taxon>Phaseoleae</taxon>
        <taxon>Psophocarpus</taxon>
    </lineage>
</organism>
<protein>
    <submittedName>
        <fullName evidence="2">Uncharacterized protein</fullName>
    </submittedName>
</protein>
<evidence type="ECO:0000313" key="2">
    <source>
        <dbReference type="EMBL" id="KAK7383372.1"/>
    </source>
</evidence>
<sequence length="185" mass="20826">MKEHKTPHKEFARHAENPRGRVTDKSLNAAFASVSEDFSDLSPISEISYANRNEDITNFLLEEPSSVTLIACDLTPKRTTDTIGVAVSSTDSSKFNSVESEITVNFLRNAKTEILNSVPLRRRELMDAIIDADTNLNNSTEVDMLLEYGRRTEEWVRQKISNCSKDGLLFPSLYQLFGGKNPLLR</sequence>
<gene>
    <name evidence="2" type="ORF">VNO78_29049</name>
</gene>
<evidence type="ECO:0000313" key="3">
    <source>
        <dbReference type="Proteomes" id="UP001386955"/>
    </source>
</evidence>
<comment type="caution">
    <text evidence="2">The sequence shown here is derived from an EMBL/GenBank/DDBJ whole genome shotgun (WGS) entry which is preliminary data.</text>
</comment>
<keyword evidence="3" id="KW-1185">Reference proteome</keyword>
<feature type="region of interest" description="Disordered" evidence="1">
    <location>
        <begin position="1"/>
        <end position="23"/>
    </location>
</feature>